<name>A0A2X0QHP0_BROTH</name>
<reference evidence="8" key="1">
    <citation type="submission" date="2018-04" db="EMBL/GenBank/DDBJ databases">
        <authorList>
            <person name="Illikoud N."/>
        </authorList>
    </citation>
    <scope>NUCLEOTIDE SEQUENCE [LARGE SCALE GENOMIC DNA]</scope>
</reference>
<evidence type="ECO:0000256" key="4">
    <source>
        <dbReference type="ARBA" id="ARBA00037164"/>
    </source>
</evidence>
<keyword evidence="3" id="KW-0010">Activator</keyword>
<dbReference type="InterPro" id="IPR007492">
    <property type="entry name" value="LytTR_DNA-bd_dom"/>
</dbReference>
<keyword evidence="5" id="KW-0597">Phosphoprotein</keyword>
<proteinExistence type="predicted"/>
<comment type="function">
    <text evidence="4">Required for high-level post-exponential phase expression of a series of secreted proteins.</text>
</comment>
<gene>
    <name evidence="7" type="ORF">BTBSAS_20105</name>
</gene>
<dbReference type="Gene3D" id="2.40.50.1020">
    <property type="entry name" value="LytTr DNA-binding domain"/>
    <property type="match status" value="1"/>
</dbReference>
<protein>
    <submittedName>
        <fullName evidence="7">Putative Transcriptional regulator</fullName>
    </submittedName>
</protein>
<dbReference type="PANTHER" id="PTHR37299">
    <property type="entry name" value="TRANSCRIPTIONAL REGULATOR-RELATED"/>
    <property type="match status" value="1"/>
</dbReference>
<dbReference type="SUPFAM" id="SSF52172">
    <property type="entry name" value="CheY-like"/>
    <property type="match status" value="1"/>
</dbReference>
<organism evidence="7 8">
    <name type="scientific">Brochothrix thermosphacta</name>
    <name type="common">Microbacterium thermosphactum</name>
    <dbReference type="NCBI Taxonomy" id="2756"/>
    <lineage>
        <taxon>Bacteria</taxon>
        <taxon>Bacillati</taxon>
        <taxon>Bacillota</taxon>
        <taxon>Bacilli</taxon>
        <taxon>Bacillales</taxon>
        <taxon>Listeriaceae</taxon>
        <taxon>Brochothrix</taxon>
    </lineage>
</organism>
<dbReference type="EMBL" id="OUNC01000012">
    <property type="protein sequence ID" value="SPP28235.1"/>
    <property type="molecule type" value="Genomic_DNA"/>
</dbReference>
<dbReference type="RefSeq" id="WP_120487690.1">
    <property type="nucleotide sequence ID" value="NZ_CBCPKC010000001.1"/>
</dbReference>
<dbReference type="Pfam" id="PF04397">
    <property type="entry name" value="LytTR"/>
    <property type="match status" value="1"/>
</dbReference>
<dbReference type="GO" id="GO:0003677">
    <property type="term" value="F:DNA binding"/>
    <property type="evidence" value="ECO:0007669"/>
    <property type="project" value="InterPro"/>
</dbReference>
<evidence type="ECO:0000256" key="2">
    <source>
        <dbReference type="ARBA" id="ARBA00023012"/>
    </source>
</evidence>
<evidence type="ECO:0000256" key="3">
    <source>
        <dbReference type="ARBA" id="ARBA00023159"/>
    </source>
</evidence>
<evidence type="ECO:0000256" key="1">
    <source>
        <dbReference type="ARBA" id="ARBA00022490"/>
    </source>
</evidence>
<dbReference type="InterPro" id="IPR011006">
    <property type="entry name" value="CheY-like_superfamily"/>
</dbReference>
<dbReference type="Proteomes" id="UP000270190">
    <property type="component" value="Unassembled WGS sequence"/>
</dbReference>
<evidence type="ECO:0000259" key="6">
    <source>
        <dbReference type="PROSITE" id="PS50110"/>
    </source>
</evidence>
<dbReference type="InterPro" id="IPR046947">
    <property type="entry name" value="LytR-like"/>
</dbReference>
<accession>A0A2X0QHP0</accession>
<feature type="domain" description="Response regulatory" evidence="6">
    <location>
        <begin position="3"/>
        <end position="126"/>
    </location>
</feature>
<sequence length="247" mass="28205">MGVIYVIDDNVFHREAIQKYINEELAKAPFPFLPETTIWEPEDVLARIVASDVGNIYFLDIDLQLTVDGIDVATAIREKDPNGYIVFVTSHHEKLRDVMNQMVEPIAYIVKEGQRIEQVKQQVQQALQVILKRQQTLQTDARLQINQANLKLQLAFADIVYVETVPTLKKSIIHTVTEEFVVNKTVKALKAELIADHMFHGSSSYIINTDFLLKIDKLDYQAVLKDGAIIPIGIRATRLLTKFLYKK</sequence>
<evidence type="ECO:0000256" key="5">
    <source>
        <dbReference type="PROSITE-ProRule" id="PRU00169"/>
    </source>
</evidence>
<keyword evidence="2" id="KW-0902">Two-component regulatory system</keyword>
<dbReference type="SMART" id="SM00850">
    <property type="entry name" value="LytTR"/>
    <property type="match status" value="1"/>
</dbReference>
<keyword evidence="1" id="KW-0963">Cytoplasm</keyword>
<dbReference type="PROSITE" id="PS50110">
    <property type="entry name" value="RESPONSE_REGULATORY"/>
    <property type="match status" value="1"/>
</dbReference>
<dbReference type="GO" id="GO:0000156">
    <property type="term" value="F:phosphorelay response regulator activity"/>
    <property type="evidence" value="ECO:0007669"/>
    <property type="project" value="InterPro"/>
</dbReference>
<dbReference type="InterPro" id="IPR001789">
    <property type="entry name" value="Sig_transdc_resp-reg_receiver"/>
</dbReference>
<feature type="modified residue" description="4-aspartylphosphate" evidence="5">
    <location>
        <position position="60"/>
    </location>
</feature>
<dbReference type="AlphaFoldDB" id="A0A2X0QHP0"/>
<evidence type="ECO:0000313" key="8">
    <source>
        <dbReference type="Proteomes" id="UP000270190"/>
    </source>
</evidence>
<evidence type="ECO:0000313" key="7">
    <source>
        <dbReference type="EMBL" id="SPP28235.1"/>
    </source>
</evidence>
<dbReference type="Gene3D" id="3.40.50.2300">
    <property type="match status" value="1"/>
</dbReference>
<dbReference type="PANTHER" id="PTHR37299:SF3">
    <property type="entry name" value="STAGE 0 SPORULATION PROTEIN A HOMOLOG"/>
    <property type="match status" value="1"/>
</dbReference>